<gene>
    <name evidence="1" type="ORF">DRW42_24505</name>
</gene>
<organism evidence="1 2">
    <name type="scientific">Pedobacter miscanthi</name>
    <dbReference type="NCBI Taxonomy" id="2259170"/>
    <lineage>
        <taxon>Bacteria</taxon>
        <taxon>Pseudomonadati</taxon>
        <taxon>Bacteroidota</taxon>
        <taxon>Sphingobacteriia</taxon>
        <taxon>Sphingobacteriales</taxon>
        <taxon>Sphingobacteriaceae</taxon>
        <taxon>Pedobacter</taxon>
    </lineage>
</organism>
<protein>
    <submittedName>
        <fullName evidence="1">Uncharacterized protein</fullName>
    </submittedName>
</protein>
<sequence>MKSRFTLIFLTIFCICSCNQKTSVNQTSNDQSTADKSANLKDLEDYKLSLLGDPISKVDEILGEPDTKGNSYSFKTGHYIYYNKVIDRGEVKHLVIYYVRIGRNAPYRTVEDIQAISDGGTYANSRYGSFVVQKPVGFSSKNSGVDNLKSQIDLKVKSVNLNTLNTYDEPYINGKAYFYYDDQLHLKAIKYSWQYVQGFEDATIYYFDNDKLIYISSKTPTSKIKHSEKYVQNDEVKVALYDGDEKPCSDGADCYFDKFSNAYKLLDQYYAGQGD</sequence>
<name>A0A366KMD1_9SPHI</name>
<proteinExistence type="predicted"/>
<keyword evidence="2" id="KW-1185">Reference proteome</keyword>
<dbReference type="Proteomes" id="UP000252081">
    <property type="component" value="Unassembled WGS sequence"/>
</dbReference>
<evidence type="ECO:0000313" key="2">
    <source>
        <dbReference type="Proteomes" id="UP000252081"/>
    </source>
</evidence>
<comment type="caution">
    <text evidence="1">The sequence shown here is derived from an EMBL/GenBank/DDBJ whole genome shotgun (WGS) entry which is preliminary data.</text>
</comment>
<dbReference type="OrthoDB" id="6191474at2"/>
<dbReference type="EMBL" id="QNQU01000029">
    <property type="protein sequence ID" value="RBQ02815.1"/>
    <property type="molecule type" value="Genomic_DNA"/>
</dbReference>
<reference evidence="1 2" key="1">
    <citation type="submission" date="2018-07" db="EMBL/GenBank/DDBJ databases">
        <title>A draft genome of a endophytic bacteria, a new species of Pedobacter.</title>
        <authorList>
            <person name="Zhang Z.D."/>
            <person name="Chen Z.J."/>
        </authorList>
    </citation>
    <scope>NUCLEOTIDE SEQUENCE [LARGE SCALE GENOMIC DNA]</scope>
    <source>
        <strain evidence="1 2">RS10</strain>
    </source>
</reference>
<dbReference type="AlphaFoldDB" id="A0A366KMD1"/>
<accession>A0A366KMD1</accession>
<evidence type="ECO:0000313" key="1">
    <source>
        <dbReference type="EMBL" id="RBQ02815.1"/>
    </source>
</evidence>
<dbReference type="RefSeq" id="WP_113951514.1">
    <property type="nucleotide sequence ID" value="NZ_QNQU01000029.1"/>
</dbReference>